<evidence type="ECO:0000313" key="8">
    <source>
        <dbReference type="Proteomes" id="UP001153148"/>
    </source>
</evidence>
<dbReference type="Proteomes" id="UP001153148">
    <property type="component" value="Unassembled WGS sequence"/>
</dbReference>
<accession>A0ABN7PN01</accession>
<comment type="caution">
    <text evidence="7">The sequence shown here is derived from an EMBL/GenBank/DDBJ whole genome shotgun (WGS) entry which is preliminary data.</text>
</comment>
<evidence type="ECO:0000256" key="2">
    <source>
        <dbReference type="ARBA" id="ARBA00022737"/>
    </source>
</evidence>
<evidence type="ECO:0000259" key="6">
    <source>
        <dbReference type="PROSITE" id="PS50157"/>
    </source>
</evidence>
<dbReference type="Pfam" id="PF00096">
    <property type="entry name" value="zf-C2H2"/>
    <property type="match status" value="1"/>
</dbReference>
<evidence type="ECO:0000313" key="7">
    <source>
        <dbReference type="EMBL" id="CAG2069088.1"/>
    </source>
</evidence>
<dbReference type="InterPro" id="IPR036236">
    <property type="entry name" value="Znf_C2H2_sf"/>
</dbReference>
<dbReference type="SUPFAM" id="SSF57667">
    <property type="entry name" value="beta-beta-alpha zinc fingers"/>
    <property type="match status" value="1"/>
</dbReference>
<dbReference type="PROSITE" id="PS00028">
    <property type="entry name" value="ZINC_FINGER_C2H2_1"/>
    <property type="match status" value="1"/>
</dbReference>
<keyword evidence="2" id="KW-0677">Repeat</keyword>
<feature type="non-terminal residue" evidence="7">
    <location>
        <position position="78"/>
    </location>
</feature>
<evidence type="ECO:0000256" key="1">
    <source>
        <dbReference type="ARBA" id="ARBA00022723"/>
    </source>
</evidence>
<feature type="domain" description="C2H2-type" evidence="6">
    <location>
        <begin position="28"/>
        <end position="56"/>
    </location>
</feature>
<dbReference type="Pfam" id="PF12874">
    <property type="entry name" value="zf-met"/>
    <property type="match status" value="1"/>
</dbReference>
<dbReference type="SMART" id="SM00355">
    <property type="entry name" value="ZnF_C2H2"/>
    <property type="match status" value="2"/>
</dbReference>
<keyword evidence="8" id="KW-1185">Reference proteome</keyword>
<proteinExistence type="predicted"/>
<dbReference type="EMBL" id="CAJPIN010116105">
    <property type="protein sequence ID" value="CAG2069088.1"/>
    <property type="molecule type" value="Genomic_DNA"/>
</dbReference>
<keyword evidence="4" id="KW-0862">Zinc</keyword>
<dbReference type="InterPro" id="IPR013087">
    <property type="entry name" value="Znf_C2H2_type"/>
</dbReference>
<gene>
    <name evidence="7" type="ORF">TPAB3V08_LOCUS16031</name>
</gene>
<organism evidence="7 8">
    <name type="scientific">Timema podura</name>
    <name type="common">Walking stick</name>
    <dbReference type="NCBI Taxonomy" id="61482"/>
    <lineage>
        <taxon>Eukaryota</taxon>
        <taxon>Metazoa</taxon>
        <taxon>Ecdysozoa</taxon>
        <taxon>Arthropoda</taxon>
        <taxon>Hexapoda</taxon>
        <taxon>Insecta</taxon>
        <taxon>Pterygota</taxon>
        <taxon>Neoptera</taxon>
        <taxon>Polyneoptera</taxon>
        <taxon>Phasmatodea</taxon>
        <taxon>Timematodea</taxon>
        <taxon>Timematoidea</taxon>
        <taxon>Timematidae</taxon>
        <taxon>Timema</taxon>
    </lineage>
</organism>
<dbReference type="PROSITE" id="PS50157">
    <property type="entry name" value="ZINC_FINGER_C2H2_2"/>
    <property type="match status" value="2"/>
</dbReference>
<sequence length="78" mass="8773">MKQISVDFCIIEGLADGGDGGEMPGCRVKCWQCDKTFQTKQSFEVHQKAIHEGVKPFVCEVCDRTFAYQNSLKCHMLA</sequence>
<evidence type="ECO:0000256" key="3">
    <source>
        <dbReference type="ARBA" id="ARBA00022771"/>
    </source>
</evidence>
<name>A0ABN7PN01_TIMPD</name>
<reference evidence="7" key="1">
    <citation type="submission" date="2021-03" db="EMBL/GenBank/DDBJ databases">
        <authorList>
            <person name="Tran Van P."/>
        </authorList>
    </citation>
    <scope>NUCLEOTIDE SEQUENCE</scope>
</reference>
<feature type="domain" description="C2H2-type" evidence="6">
    <location>
        <begin position="57"/>
        <end position="78"/>
    </location>
</feature>
<protein>
    <recommendedName>
        <fullName evidence="6">C2H2-type domain-containing protein</fullName>
    </recommendedName>
</protein>
<keyword evidence="3 5" id="KW-0863">Zinc-finger</keyword>
<evidence type="ECO:0000256" key="4">
    <source>
        <dbReference type="ARBA" id="ARBA00022833"/>
    </source>
</evidence>
<evidence type="ECO:0000256" key="5">
    <source>
        <dbReference type="PROSITE-ProRule" id="PRU00042"/>
    </source>
</evidence>
<keyword evidence="1" id="KW-0479">Metal-binding</keyword>
<dbReference type="PANTHER" id="PTHR24409:SF295">
    <property type="entry name" value="AZ2-RELATED"/>
    <property type="match status" value="1"/>
</dbReference>
<dbReference type="Gene3D" id="3.30.160.60">
    <property type="entry name" value="Classic Zinc Finger"/>
    <property type="match status" value="2"/>
</dbReference>
<dbReference type="PANTHER" id="PTHR24409">
    <property type="entry name" value="ZINC FINGER PROTEIN 142"/>
    <property type="match status" value="1"/>
</dbReference>